<comment type="caution">
    <text evidence="4">The sequence shown here is derived from an EMBL/GenBank/DDBJ whole genome shotgun (WGS) entry which is preliminary data.</text>
</comment>
<evidence type="ECO:0000313" key="5">
    <source>
        <dbReference type="Proteomes" id="UP000308199"/>
    </source>
</evidence>
<feature type="compositionally biased region" description="Polar residues" evidence="2">
    <location>
        <begin position="447"/>
        <end position="458"/>
    </location>
</feature>
<proteinExistence type="predicted"/>
<keyword evidence="1" id="KW-0175">Coiled coil</keyword>
<keyword evidence="5" id="KW-1185">Reference proteome</keyword>
<protein>
    <submittedName>
        <fullName evidence="4">Uncharacterized protein</fullName>
    </submittedName>
</protein>
<keyword evidence="3" id="KW-0812">Transmembrane</keyword>
<feature type="region of interest" description="Disordered" evidence="2">
    <location>
        <begin position="433"/>
        <end position="524"/>
    </location>
</feature>
<accession>A0A4S4K7A4</accession>
<evidence type="ECO:0000256" key="1">
    <source>
        <dbReference type="SAM" id="Coils"/>
    </source>
</evidence>
<evidence type="ECO:0000313" key="4">
    <source>
        <dbReference type="EMBL" id="THG93706.1"/>
    </source>
</evidence>
<reference evidence="4 5" key="1">
    <citation type="submission" date="2019-02" db="EMBL/GenBank/DDBJ databases">
        <title>Genome sequencing of the rare red list fungi Phellinidium pouzarii.</title>
        <authorList>
            <person name="Buettner E."/>
            <person name="Kellner H."/>
        </authorList>
    </citation>
    <scope>NUCLEOTIDE SEQUENCE [LARGE SCALE GENOMIC DNA]</scope>
    <source>
        <strain evidence="4 5">DSM 108285</strain>
    </source>
</reference>
<evidence type="ECO:0000256" key="3">
    <source>
        <dbReference type="SAM" id="Phobius"/>
    </source>
</evidence>
<keyword evidence="3" id="KW-0472">Membrane</keyword>
<sequence length="524" mass="57132">MLHTPLKHAVPAHAPAQHPMAATRCNPHNPQPHELNLSDWLHMSPAQVMSSFVYPPLSFVFFLFFLTFRFFAFFFLDSARPYAHQVAMMSPAPAPAPSPAMHYTPPITNQLYGPSPSPLQYGMRNDFIVTTASLPYYAHPYPSPSLPTPNSNFPMQVPIISVEDTYQPAPYHHQHPSDYAQHAAALDTSDDASLLLSFAEYFQYTSQSNAPSPSPVAHHHSAAAEAGSTPVTTLSGVEDGSQSQTPAPPEPASASSVASPIAPAKGQSKPVESLESPFRIAQPQPRTFTPVDTTHLSELAEVASRQSTPSQMLSRSVSRPLLRTQLAVAHPRPRPRPLETSKDALVERQRGPLEFEKDGHRYRTRSKLKSLKAEIQEREREADLALIRRGLNGPNEEASSLELLASVSVTRRLQPMDEDEDVVMLKGGPTVKAKRGVKRSLRDVDTESTASSSDARQSPSKKARGERAGAAAVQKVDEAPLSLRTRARTTRTAKESPVRAASARGGSIQKARKAKSGRHCGAES</sequence>
<name>A0A4S4K7A4_9AGAM</name>
<evidence type="ECO:0000256" key="2">
    <source>
        <dbReference type="SAM" id="MobiDB-lite"/>
    </source>
</evidence>
<organism evidence="4 5">
    <name type="scientific">Phellinidium pouzarii</name>
    <dbReference type="NCBI Taxonomy" id="167371"/>
    <lineage>
        <taxon>Eukaryota</taxon>
        <taxon>Fungi</taxon>
        <taxon>Dikarya</taxon>
        <taxon>Basidiomycota</taxon>
        <taxon>Agaricomycotina</taxon>
        <taxon>Agaricomycetes</taxon>
        <taxon>Hymenochaetales</taxon>
        <taxon>Hymenochaetaceae</taxon>
        <taxon>Phellinidium</taxon>
    </lineage>
</organism>
<dbReference type="AlphaFoldDB" id="A0A4S4K7A4"/>
<gene>
    <name evidence="4" type="ORF">EW145_g8304</name>
</gene>
<dbReference type="EMBL" id="SGPK01001233">
    <property type="protein sequence ID" value="THG93706.1"/>
    <property type="molecule type" value="Genomic_DNA"/>
</dbReference>
<feature type="coiled-coil region" evidence="1">
    <location>
        <begin position="361"/>
        <end position="388"/>
    </location>
</feature>
<feature type="compositionally biased region" description="Low complexity" evidence="2">
    <location>
        <begin position="252"/>
        <end position="264"/>
    </location>
</feature>
<keyword evidence="3" id="KW-1133">Transmembrane helix</keyword>
<feature type="transmembrane region" description="Helical" evidence="3">
    <location>
        <begin position="53"/>
        <end position="76"/>
    </location>
</feature>
<dbReference type="OrthoDB" id="5595379at2759"/>
<feature type="region of interest" description="Disordered" evidence="2">
    <location>
        <begin position="207"/>
        <end position="290"/>
    </location>
</feature>
<dbReference type="Proteomes" id="UP000308199">
    <property type="component" value="Unassembled WGS sequence"/>
</dbReference>